<dbReference type="Proteomes" id="UP001238179">
    <property type="component" value="Chromosome"/>
</dbReference>
<dbReference type="InterPro" id="IPR005844">
    <property type="entry name" value="A-D-PHexomutase_a/b/a-I"/>
</dbReference>
<dbReference type="RefSeq" id="WP_316415404.1">
    <property type="nucleotide sequence ID" value="NZ_AP027080.1"/>
</dbReference>
<dbReference type="PANTHER" id="PTHR42946">
    <property type="entry name" value="PHOSPHOHEXOSE MUTASE"/>
    <property type="match status" value="1"/>
</dbReference>
<evidence type="ECO:0000259" key="10">
    <source>
        <dbReference type="Pfam" id="PF02879"/>
    </source>
</evidence>
<dbReference type="Gene3D" id="3.30.310.50">
    <property type="entry name" value="Alpha-D-phosphohexomutase, C-terminal domain"/>
    <property type="match status" value="1"/>
</dbReference>
<keyword evidence="3" id="KW-0597">Phosphoprotein</keyword>
<keyword evidence="13" id="KW-1185">Reference proteome</keyword>
<dbReference type="GO" id="GO:0004615">
    <property type="term" value="F:phosphomannomutase activity"/>
    <property type="evidence" value="ECO:0007669"/>
    <property type="project" value="TreeGrafter"/>
</dbReference>
<dbReference type="GO" id="GO:0000287">
    <property type="term" value="F:magnesium ion binding"/>
    <property type="evidence" value="ECO:0007669"/>
    <property type="project" value="InterPro"/>
</dbReference>
<evidence type="ECO:0000256" key="5">
    <source>
        <dbReference type="ARBA" id="ARBA00022842"/>
    </source>
</evidence>
<dbReference type="Pfam" id="PF02879">
    <property type="entry name" value="PGM_PMM_II"/>
    <property type="match status" value="1"/>
</dbReference>
<proteinExistence type="inferred from homology"/>
<dbReference type="SUPFAM" id="SSF55957">
    <property type="entry name" value="Phosphoglucomutase, C-terminal domain"/>
    <property type="match status" value="1"/>
</dbReference>
<evidence type="ECO:0000313" key="13">
    <source>
        <dbReference type="Proteomes" id="UP001238179"/>
    </source>
</evidence>
<dbReference type="Pfam" id="PF02880">
    <property type="entry name" value="PGM_PMM_III"/>
    <property type="match status" value="1"/>
</dbReference>
<dbReference type="GO" id="GO:0005975">
    <property type="term" value="P:carbohydrate metabolic process"/>
    <property type="evidence" value="ECO:0007669"/>
    <property type="project" value="InterPro"/>
</dbReference>
<dbReference type="InterPro" id="IPR005846">
    <property type="entry name" value="A-D-PHexomutase_a/b/a-III"/>
</dbReference>
<keyword evidence="6" id="KW-0413">Isomerase</keyword>
<gene>
    <name evidence="12" type="primary">glmM</name>
    <name evidence="12" type="ORF">METEAL_16700</name>
</gene>
<dbReference type="InterPro" id="IPR016066">
    <property type="entry name" value="A-D-PHexomutase_CS"/>
</dbReference>
<keyword evidence="5 7" id="KW-0460">Magnesium</keyword>
<evidence type="ECO:0000256" key="3">
    <source>
        <dbReference type="ARBA" id="ARBA00022553"/>
    </source>
</evidence>
<protein>
    <submittedName>
        <fullName evidence="12">Phosphoglucosamine mutase</fullName>
    </submittedName>
</protein>
<dbReference type="PRINTS" id="PR00509">
    <property type="entry name" value="PGMPMM"/>
</dbReference>
<feature type="domain" description="Alpha-D-phosphohexomutase alpha/beta/alpha" evidence="9">
    <location>
        <begin position="4"/>
        <end position="133"/>
    </location>
</feature>
<comment type="similarity">
    <text evidence="2 7">Belongs to the phosphohexose mutase family.</text>
</comment>
<dbReference type="InterPro" id="IPR050060">
    <property type="entry name" value="Phosphoglucosamine_mutase"/>
</dbReference>
<dbReference type="EMBL" id="AP027080">
    <property type="protein sequence ID" value="BDU72496.1"/>
    <property type="molecule type" value="Genomic_DNA"/>
</dbReference>
<dbReference type="InterPro" id="IPR036900">
    <property type="entry name" value="A-D-PHexomutase_C_sf"/>
</dbReference>
<evidence type="ECO:0000256" key="7">
    <source>
        <dbReference type="RuleBase" id="RU004326"/>
    </source>
</evidence>
<dbReference type="GO" id="GO:0009252">
    <property type="term" value="P:peptidoglycan biosynthetic process"/>
    <property type="evidence" value="ECO:0007669"/>
    <property type="project" value="TreeGrafter"/>
</dbReference>
<comment type="cofactor">
    <cofactor evidence="1">
        <name>Mg(2+)</name>
        <dbReference type="ChEBI" id="CHEBI:18420"/>
    </cofactor>
</comment>
<evidence type="ECO:0000256" key="4">
    <source>
        <dbReference type="ARBA" id="ARBA00022723"/>
    </source>
</evidence>
<evidence type="ECO:0000259" key="8">
    <source>
        <dbReference type="Pfam" id="PF00408"/>
    </source>
</evidence>
<evidence type="ECO:0000313" key="12">
    <source>
        <dbReference type="EMBL" id="BDU72496.1"/>
    </source>
</evidence>
<evidence type="ECO:0000259" key="9">
    <source>
        <dbReference type="Pfam" id="PF02878"/>
    </source>
</evidence>
<dbReference type="InterPro" id="IPR016055">
    <property type="entry name" value="A-D-PHexomutase_a/b/a-I/II/III"/>
</dbReference>
<accession>A0AA48GVB8</accession>
<dbReference type="GO" id="GO:0006048">
    <property type="term" value="P:UDP-N-acetylglucosamine biosynthetic process"/>
    <property type="evidence" value="ECO:0007669"/>
    <property type="project" value="TreeGrafter"/>
</dbReference>
<dbReference type="KEGG" id="msil:METEAL_16700"/>
<dbReference type="GO" id="GO:0005829">
    <property type="term" value="C:cytosol"/>
    <property type="evidence" value="ECO:0007669"/>
    <property type="project" value="TreeGrafter"/>
</dbReference>
<dbReference type="InterPro" id="IPR005845">
    <property type="entry name" value="A-D-PHexomutase_a/b/a-II"/>
</dbReference>
<evidence type="ECO:0000259" key="11">
    <source>
        <dbReference type="Pfam" id="PF02880"/>
    </source>
</evidence>
<evidence type="ECO:0000256" key="6">
    <source>
        <dbReference type="ARBA" id="ARBA00023235"/>
    </source>
</evidence>
<organism evidence="12 13">
    <name type="scientific">Mesoterricola silvestris</name>
    <dbReference type="NCBI Taxonomy" id="2927979"/>
    <lineage>
        <taxon>Bacteria</taxon>
        <taxon>Pseudomonadati</taxon>
        <taxon>Acidobacteriota</taxon>
        <taxon>Holophagae</taxon>
        <taxon>Holophagales</taxon>
        <taxon>Holophagaceae</taxon>
        <taxon>Mesoterricola</taxon>
    </lineage>
</organism>
<dbReference type="Pfam" id="PF02878">
    <property type="entry name" value="PGM_PMM_I"/>
    <property type="match status" value="1"/>
</dbReference>
<dbReference type="GO" id="GO:0008966">
    <property type="term" value="F:phosphoglucosamine mutase activity"/>
    <property type="evidence" value="ECO:0007669"/>
    <property type="project" value="TreeGrafter"/>
</dbReference>
<sequence>MALNYFGTDGVRGKAFESPLTLDEAARWGAAWAQVARARGIQELVIGWDPRLSSEPLAEAFVSGLGGRLRLCILGLVPTPAVAYAALLRPGAWGLMISASHNPPEDNGIKGFDGLGEKLPEEDEAALEAAFEATGPLKAGPAALDLETALPHAYIQQLGPLELPRDFSMVVDCAHGATAPWAPQVFHGGTIHWMGVPADGARINVGVGSTHLDGLAAQVRERGAALGIAFDGDGDRCLMVDSRGELVDGDQLLWLLAQDLRARGETIPGVVGTLMSNAGLEEALAGLRIPFVRTQVGDKFMLRELGKLEWDLAAEASGHVIQKHVGPSGDGLATALASLRALLRRPAAERWSWRFRAWPLRLVNLVARDRRPVEDCPRLTSAMATLQADHGDDVRIVVRWSGTEPKLRLMVEARSEGLMEDALRTLELAARADLALA</sequence>
<dbReference type="PROSITE" id="PS00710">
    <property type="entry name" value="PGM_PMM"/>
    <property type="match status" value="1"/>
</dbReference>
<feature type="domain" description="Alpha-D-phosphohexomutase alpha/beta/alpha" evidence="11">
    <location>
        <begin position="248"/>
        <end position="345"/>
    </location>
</feature>
<dbReference type="PANTHER" id="PTHR42946:SF1">
    <property type="entry name" value="PHOSPHOGLUCOMUTASE (ALPHA-D-GLUCOSE-1,6-BISPHOSPHATE-DEPENDENT)"/>
    <property type="match status" value="1"/>
</dbReference>
<keyword evidence="4 7" id="KW-0479">Metal-binding</keyword>
<evidence type="ECO:0000256" key="1">
    <source>
        <dbReference type="ARBA" id="ARBA00001946"/>
    </source>
</evidence>
<dbReference type="AlphaFoldDB" id="A0AA48GVB8"/>
<dbReference type="SUPFAM" id="SSF53738">
    <property type="entry name" value="Phosphoglucomutase, first 3 domains"/>
    <property type="match status" value="3"/>
</dbReference>
<dbReference type="Pfam" id="PF00408">
    <property type="entry name" value="PGM_PMM_IV"/>
    <property type="match status" value="1"/>
</dbReference>
<feature type="domain" description="Alpha-D-phosphohexomutase C-terminal" evidence="8">
    <location>
        <begin position="362"/>
        <end position="420"/>
    </location>
</feature>
<name>A0AA48GVB8_9BACT</name>
<dbReference type="InterPro" id="IPR005843">
    <property type="entry name" value="A-D-PHexomutase_C"/>
</dbReference>
<reference evidence="13" key="1">
    <citation type="journal article" date="2023" name="Int. J. Syst. Evol. Microbiol.">
        <title>Mesoterricola silvestris gen. nov., sp. nov., Mesoterricola sediminis sp. nov., Geothrix oryzae sp. nov., Geothrix edaphica sp. nov., Geothrix rubra sp. nov., and Geothrix limicola sp. nov., six novel members of Acidobacteriota isolated from soils.</title>
        <authorList>
            <person name="Itoh H."/>
            <person name="Sugisawa Y."/>
            <person name="Mise K."/>
            <person name="Xu Z."/>
            <person name="Kuniyasu M."/>
            <person name="Ushijima N."/>
            <person name="Kawano K."/>
            <person name="Kobayashi E."/>
            <person name="Shiratori Y."/>
            <person name="Masuda Y."/>
            <person name="Senoo K."/>
        </authorList>
    </citation>
    <scope>NUCLEOTIDE SEQUENCE [LARGE SCALE GENOMIC DNA]</scope>
    <source>
        <strain evidence="13">W79</strain>
    </source>
</reference>
<feature type="domain" description="Alpha-D-phosphohexomutase alpha/beta/alpha" evidence="10">
    <location>
        <begin position="164"/>
        <end position="244"/>
    </location>
</feature>
<evidence type="ECO:0000256" key="2">
    <source>
        <dbReference type="ARBA" id="ARBA00010231"/>
    </source>
</evidence>
<dbReference type="Gene3D" id="3.40.120.10">
    <property type="entry name" value="Alpha-D-Glucose-1,6-Bisphosphate, subunit A, domain 3"/>
    <property type="match status" value="3"/>
</dbReference>
<dbReference type="InterPro" id="IPR005841">
    <property type="entry name" value="Alpha-D-phosphohexomutase_SF"/>
</dbReference>